<dbReference type="InterPro" id="IPR020013">
    <property type="entry name" value="Flagellar_FlgE/F/G"/>
</dbReference>
<dbReference type="PANTHER" id="PTHR30435:SF1">
    <property type="entry name" value="FLAGELLAR HOOK PROTEIN FLGE"/>
    <property type="match status" value="1"/>
</dbReference>
<dbReference type="Pfam" id="PF00460">
    <property type="entry name" value="Flg_bb_rod"/>
    <property type="match status" value="1"/>
</dbReference>
<dbReference type="InterPro" id="IPR001444">
    <property type="entry name" value="Flag_bb_rod_N"/>
</dbReference>
<dbReference type="GO" id="GO:0005829">
    <property type="term" value="C:cytosol"/>
    <property type="evidence" value="ECO:0007669"/>
    <property type="project" value="TreeGrafter"/>
</dbReference>
<feature type="domain" description="Flagellar hook protein FlgE D2" evidence="8">
    <location>
        <begin position="154"/>
        <end position="276"/>
    </location>
</feature>
<dbReference type="Pfam" id="PF06429">
    <property type="entry name" value="Flg_bbr_C"/>
    <property type="match status" value="1"/>
</dbReference>
<gene>
    <name evidence="10" type="primary">lfgE</name>
    <name evidence="10" type="ORF">GCM10011487_63800</name>
</gene>
<evidence type="ECO:0000313" key="11">
    <source>
        <dbReference type="Proteomes" id="UP000445000"/>
    </source>
</evidence>
<comment type="function">
    <text evidence="5">A flexible structure which links the flagellar filament to the drive apparatus in the basal body.</text>
</comment>
<dbReference type="InterPro" id="IPR037925">
    <property type="entry name" value="FlgE/F/G-like"/>
</dbReference>
<reference evidence="11" key="1">
    <citation type="submission" date="2020-01" db="EMBL/GenBank/DDBJ databases">
        <title>'Steroidobacter agaridevorans' sp. nov., agar-degrading bacteria isolated from rhizosphere soils.</title>
        <authorList>
            <person name="Ikenaga M."/>
            <person name="Kataoka M."/>
            <person name="Murouchi A."/>
            <person name="Katsuragi S."/>
            <person name="Sakai M."/>
        </authorList>
    </citation>
    <scope>NUCLEOTIDE SEQUENCE [LARGE SCALE GENOMIC DNA]</scope>
    <source>
        <strain evidence="11">YU21-B</strain>
    </source>
</reference>
<dbReference type="Gene3D" id="2.60.98.20">
    <property type="entry name" value="Flagellar hook protein FlgE"/>
    <property type="match status" value="1"/>
</dbReference>
<dbReference type="GO" id="GO:0009425">
    <property type="term" value="C:bacterial-type flagellum basal body"/>
    <property type="evidence" value="ECO:0007669"/>
    <property type="project" value="UniProtKB-SubCell"/>
</dbReference>
<accession>A0A829YMA7</accession>
<evidence type="ECO:0000313" key="10">
    <source>
        <dbReference type="EMBL" id="GFE84380.1"/>
    </source>
</evidence>
<evidence type="ECO:0000256" key="3">
    <source>
        <dbReference type="ARBA" id="ARBA00019015"/>
    </source>
</evidence>
<keyword evidence="10" id="KW-0966">Cell projection</keyword>
<evidence type="ECO:0000259" key="6">
    <source>
        <dbReference type="Pfam" id="PF00460"/>
    </source>
</evidence>
<dbReference type="EMBL" id="BLJN01000008">
    <property type="protein sequence ID" value="GFE84380.1"/>
    <property type="molecule type" value="Genomic_DNA"/>
</dbReference>
<keyword evidence="10" id="KW-0282">Flagellum</keyword>
<feature type="domain" description="Flagellar hook protein FlgE/F/G-like D1" evidence="9">
    <location>
        <begin position="77"/>
        <end position="136"/>
    </location>
</feature>
<dbReference type="NCBIfam" id="TIGR03506">
    <property type="entry name" value="FlgEFG_subfam"/>
    <property type="match status" value="1"/>
</dbReference>
<evidence type="ECO:0000256" key="1">
    <source>
        <dbReference type="ARBA" id="ARBA00004117"/>
    </source>
</evidence>
<evidence type="ECO:0000256" key="2">
    <source>
        <dbReference type="ARBA" id="ARBA00009677"/>
    </source>
</evidence>
<keyword evidence="11" id="KW-1185">Reference proteome</keyword>
<dbReference type="InterPro" id="IPR010930">
    <property type="entry name" value="Flg_bb/hook_C_dom"/>
</dbReference>
<dbReference type="AlphaFoldDB" id="A0A829YMA7"/>
<proteinExistence type="inferred from homology"/>
<evidence type="ECO:0000256" key="4">
    <source>
        <dbReference type="ARBA" id="ARBA00023143"/>
    </source>
</evidence>
<keyword evidence="4 5" id="KW-0975">Bacterial flagellum</keyword>
<feature type="domain" description="Flagellar basal body rod protein N-terminal" evidence="6">
    <location>
        <begin position="3"/>
        <end position="33"/>
    </location>
</feature>
<dbReference type="InterPro" id="IPR011491">
    <property type="entry name" value="FlgE_D2"/>
</dbReference>
<protein>
    <recommendedName>
        <fullName evidence="3 5">Flagellar hook protein FlgE</fullName>
    </recommendedName>
</protein>
<name>A0A829YMA7_9GAMM</name>
<dbReference type="GO" id="GO:0009424">
    <property type="term" value="C:bacterial-type flagellum hook"/>
    <property type="evidence" value="ECO:0007669"/>
    <property type="project" value="TreeGrafter"/>
</dbReference>
<dbReference type="Proteomes" id="UP000445000">
    <property type="component" value="Unassembled WGS sequence"/>
</dbReference>
<dbReference type="RefSeq" id="WP_161815960.1">
    <property type="nucleotide sequence ID" value="NZ_BLJN01000008.1"/>
</dbReference>
<dbReference type="PANTHER" id="PTHR30435">
    <property type="entry name" value="FLAGELLAR PROTEIN"/>
    <property type="match status" value="1"/>
</dbReference>
<sequence>MSFNIALSGINAINTELDAISNNIANAGTYGFKSSRANFAAMYAGSQAMGTEASSLTQSIDVGGGVLTTGRSLDASLQGRGFFVTRDTSGAEVYTRVGIFSVDKEGYLSDSFGRRVQGYAALDNSTALGAFGDLRVPTGQIPAQASTTLNYVGNLSADWTTPTVAPFDPTDPQSFNGSMVSVVYDSLGVQHSVTQYFVKTGTNQVTVHYTTDGTAVPTTTVLDFNTNGQLTAPAGTVALALGTPTGAAALNLDVSYAGTTQSAGEATTTTNASNGYAAGTYLGLQLAEDGGVMAQYSNGEKQRIGTLAVATFPAEGALIQVSDTAWTTSSASGMPLYSTPGVGMAGGLTPGTLEQSNVDMTSQLVQLMNSQRNYQANSKVIAAQNEMMQSLMQAI</sequence>
<organism evidence="10 11">
    <name type="scientific">Steroidobacter agaridevorans</name>
    <dbReference type="NCBI Taxonomy" id="2695856"/>
    <lineage>
        <taxon>Bacteria</taxon>
        <taxon>Pseudomonadati</taxon>
        <taxon>Pseudomonadota</taxon>
        <taxon>Gammaproteobacteria</taxon>
        <taxon>Steroidobacterales</taxon>
        <taxon>Steroidobacteraceae</taxon>
        <taxon>Steroidobacter</taxon>
    </lineage>
</organism>
<evidence type="ECO:0000259" key="9">
    <source>
        <dbReference type="Pfam" id="PF22692"/>
    </source>
</evidence>
<evidence type="ECO:0000259" key="8">
    <source>
        <dbReference type="Pfam" id="PF07559"/>
    </source>
</evidence>
<dbReference type="SUPFAM" id="SSF117143">
    <property type="entry name" value="Flagellar hook protein flgE"/>
    <property type="match status" value="1"/>
</dbReference>
<evidence type="ECO:0000256" key="5">
    <source>
        <dbReference type="RuleBase" id="RU362116"/>
    </source>
</evidence>
<comment type="similarity">
    <text evidence="2 5">Belongs to the flagella basal body rod proteins family.</text>
</comment>
<dbReference type="Pfam" id="PF07559">
    <property type="entry name" value="FlgE_D2"/>
    <property type="match status" value="1"/>
</dbReference>
<comment type="caution">
    <text evidence="10">The sequence shown here is derived from an EMBL/GenBank/DDBJ whole genome shotgun (WGS) entry which is preliminary data.</text>
</comment>
<comment type="subcellular location">
    <subcellularLocation>
        <location evidence="1 5">Bacterial flagellum basal body</location>
    </subcellularLocation>
</comment>
<feature type="domain" description="Flagellar basal-body/hook protein C-terminal" evidence="7">
    <location>
        <begin position="350"/>
        <end position="393"/>
    </location>
</feature>
<evidence type="ECO:0000259" key="7">
    <source>
        <dbReference type="Pfam" id="PF06429"/>
    </source>
</evidence>
<dbReference type="Pfam" id="PF22692">
    <property type="entry name" value="LlgE_F_G_D1"/>
    <property type="match status" value="1"/>
</dbReference>
<dbReference type="GO" id="GO:0071978">
    <property type="term" value="P:bacterial-type flagellum-dependent swarming motility"/>
    <property type="evidence" value="ECO:0007669"/>
    <property type="project" value="TreeGrafter"/>
</dbReference>
<dbReference type="InterPro" id="IPR053967">
    <property type="entry name" value="LlgE_F_G-like_D1"/>
</dbReference>
<keyword evidence="10" id="KW-0969">Cilium</keyword>
<dbReference type="InterPro" id="IPR037058">
    <property type="entry name" value="Falgellar_hook_FlgE_sf"/>
</dbReference>